<dbReference type="AlphaFoldDB" id="A0A5B7H808"/>
<accession>A0A5B7H808</accession>
<name>A0A5B7H808_PORTR</name>
<reference evidence="1 2" key="1">
    <citation type="submission" date="2019-05" db="EMBL/GenBank/DDBJ databases">
        <title>Another draft genome of Portunus trituberculatus and its Hox gene families provides insights of decapod evolution.</title>
        <authorList>
            <person name="Jeong J.-H."/>
            <person name="Song I."/>
            <person name="Kim S."/>
            <person name="Choi T."/>
            <person name="Kim D."/>
            <person name="Ryu S."/>
            <person name="Kim W."/>
        </authorList>
    </citation>
    <scope>NUCLEOTIDE SEQUENCE [LARGE SCALE GENOMIC DNA]</scope>
    <source>
        <tissue evidence="1">Muscle</tissue>
    </source>
</reference>
<dbReference type="EMBL" id="VSRR010028341">
    <property type="protein sequence ID" value="MPC68771.1"/>
    <property type="molecule type" value="Genomic_DNA"/>
</dbReference>
<gene>
    <name evidence="1" type="ORF">E2C01_062980</name>
</gene>
<comment type="caution">
    <text evidence="1">The sequence shown here is derived from an EMBL/GenBank/DDBJ whole genome shotgun (WGS) entry which is preliminary data.</text>
</comment>
<keyword evidence="2" id="KW-1185">Reference proteome</keyword>
<evidence type="ECO:0000313" key="2">
    <source>
        <dbReference type="Proteomes" id="UP000324222"/>
    </source>
</evidence>
<dbReference type="Proteomes" id="UP000324222">
    <property type="component" value="Unassembled WGS sequence"/>
</dbReference>
<sequence length="115" mass="12589">MGGKSGTVPSARWMSTCPAECFLTCCLSLSHPRQGRHVRQVYVAWHAIGSGEGKQVEYAELFPRVPSFPFTLTPPLPLSPLISSRQHPARASSPLGHAKRTLFLCPAILTKRALH</sequence>
<evidence type="ECO:0000313" key="1">
    <source>
        <dbReference type="EMBL" id="MPC68771.1"/>
    </source>
</evidence>
<organism evidence="1 2">
    <name type="scientific">Portunus trituberculatus</name>
    <name type="common">Swimming crab</name>
    <name type="synonym">Neptunus trituberculatus</name>
    <dbReference type="NCBI Taxonomy" id="210409"/>
    <lineage>
        <taxon>Eukaryota</taxon>
        <taxon>Metazoa</taxon>
        <taxon>Ecdysozoa</taxon>
        <taxon>Arthropoda</taxon>
        <taxon>Crustacea</taxon>
        <taxon>Multicrustacea</taxon>
        <taxon>Malacostraca</taxon>
        <taxon>Eumalacostraca</taxon>
        <taxon>Eucarida</taxon>
        <taxon>Decapoda</taxon>
        <taxon>Pleocyemata</taxon>
        <taxon>Brachyura</taxon>
        <taxon>Eubrachyura</taxon>
        <taxon>Portunoidea</taxon>
        <taxon>Portunidae</taxon>
        <taxon>Portuninae</taxon>
        <taxon>Portunus</taxon>
    </lineage>
</organism>
<proteinExistence type="predicted"/>
<protein>
    <submittedName>
        <fullName evidence="1">Uncharacterized protein</fullName>
    </submittedName>
</protein>